<reference evidence="3 4" key="1">
    <citation type="submission" date="2020-05" db="EMBL/GenBank/DDBJ databases">
        <title>MicrobeNet Type strains.</title>
        <authorList>
            <person name="Nicholson A.C."/>
        </authorList>
    </citation>
    <scope>NUCLEOTIDE SEQUENCE [LARGE SCALE GENOMIC DNA]</scope>
    <source>
        <strain evidence="3 4">JCM 14547</strain>
    </source>
</reference>
<dbReference type="RefSeq" id="WP_171201822.1">
    <property type="nucleotide sequence ID" value="NZ_BAAANP010000001.1"/>
</dbReference>
<sequence>MGPTSRPAAPRWFPLLALVPVVTGVVAATTTGDVVATTSAALTAHAVVSWGANAWLAERRRDVHPRVREALVRRAMEPPWVTVPLVAGAVWAVVVLAGRVTEDAGDGWAWALLSFVGLALVLGVVHLARRALRRLRRRARARAADRATRRGARVA</sequence>
<dbReference type="Proteomes" id="UP000555552">
    <property type="component" value="Unassembled WGS sequence"/>
</dbReference>
<keyword evidence="1" id="KW-0812">Transmembrane</keyword>
<feature type="chain" id="PRO_5032584320" description="Transmembrane protein" evidence="2">
    <location>
        <begin position="28"/>
        <end position="155"/>
    </location>
</feature>
<feature type="transmembrane region" description="Helical" evidence="1">
    <location>
        <begin position="37"/>
        <end position="57"/>
    </location>
</feature>
<dbReference type="AlphaFoldDB" id="A0A849BMX8"/>
<proteinExistence type="predicted"/>
<accession>A0A849BMX8</accession>
<evidence type="ECO:0000256" key="2">
    <source>
        <dbReference type="SAM" id="SignalP"/>
    </source>
</evidence>
<evidence type="ECO:0000313" key="3">
    <source>
        <dbReference type="EMBL" id="NNH21964.1"/>
    </source>
</evidence>
<keyword evidence="2" id="KW-0732">Signal</keyword>
<organism evidence="3 4">
    <name type="scientific">Pseudokineococcus marinus</name>
    <dbReference type="NCBI Taxonomy" id="351215"/>
    <lineage>
        <taxon>Bacteria</taxon>
        <taxon>Bacillati</taxon>
        <taxon>Actinomycetota</taxon>
        <taxon>Actinomycetes</taxon>
        <taxon>Kineosporiales</taxon>
        <taxon>Kineosporiaceae</taxon>
        <taxon>Pseudokineococcus</taxon>
    </lineage>
</organism>
<evidence type="ECO:0008006" key="5">
    <source>
        <dbReference type="Google" id="ProtNLM"/>
    </source>
</evidence>
<keyword evidence="1" id="KW-1133">Transmembrane helix</keyword>
<name>A0A849BMX8_9ACTN</name>
<keyword evidence="1" id="KW-0472">Membrane</keyword>
<feature type="signal peptide" evidence="2">
    <location>
        <begin position="1"/>
        <end position="27"/>
    </location>
</feature>
<protein>
    <recommendedName>
        <fullName evidence="5">Transmembrane protein</fullName>
    </recommendedName>
</protein>
<feature type="transmembrane region" description="Helical" evidence="1">
    <location>
        <begin position="78"/>
        <end position="101"/>
    </location>
</feature>
<keyword evidence="4" id="KW-1185">Reference proteome</keyword>
<evidence type="ECO:0000313" key="4">
    <source>
        <dbReference type="Proteomes" id="UP000555552"/>
    </source>
</evidence>
<gene>
    <name evidence="3" type="ORF">HLB09_02445</name>
</gene>
<feature type="transmembrane region" description="Helical" evidence="1">
    <location>
        <begin position="107"/>
        <end position="128"/>
    </location>
</feature>
<comment type="caution">
    <text evidence="3">The sequence shown here is derived from an EMBL/GenBank/DDBJ whole genome shotgun (WGS) entry which is preliminary data.</text>
</comment>
<dbReference type="EMBL" id="JABEMA010000014">
    <property type="protein sequence ID" value="NNH21964.1"/>
    <property type="molecule type" value="Genomic_DNA"/>
</dbReference>
<evidence type="ECO:0000256" key="1">
    <source>
        <dbReference type="SAM" id="Phobius"/>
    </source>
</evidence>